<reference evidence="2 3" key="1">
    <citation type="submission" date="2009-08" db="EMBL/GenBank/DDBJ databases">
        <title>The Genome Sequence of Spizellomyces punctatus strain DAOM BR117.</title>
        <authorList>
            <consortium name="The Broad Institute Genome Sequencing Platform"/>
            <person name="Russ C."/>
            <person name="Cuomo C."/>
            <person name="Shea T."/>
            <person name="Young S.K."/>
            <person name="Zeng Q."/>
            <person name="Koehrsen M."/>
            <person name="Haas B."/>
            <person name="Borodovsky M."/>
            <person name="Guigo R."/>
            <person name="Alvarado L."/>
            <person name="Berlin A."/>
            <person name="Bochicchio J."/>
            <person name="Borenstein D."/>
            <person name="Chapman S."/>
            <person name="Chen Z."/>
            <person name="Engels R."/>
            <person name="Freedman E."/>
            <person name="Gellesch M."/>
            <person name="Goldberg J."/>
            <person name="Griggs A."/>
            <person name="Gujja S."/>
            <person name="Heiman D."/>
            <person name="Hepburn T."/>
            <person name="Howarth C."/>
            <person name="Jen D."/>
            <person name="Larson L."/>
            <person name="Lewis B."/>
            <person name="Mehta T."/>
            <person name="Park D."/>
            <person name="Pearson M."/>
            <person name="Roberts A."/>
            <person name="Saif S."/>
            <person name="Shenoy N."/>
            <person name="Sisk P."/>
            <person name="Stolte C."/>
            <person name="Sykes S."/>
            <person name="Thomson T."/>
            <person name="Walk T."/>
            <person name="White J."/>
            <person name="Yandava C."/>
            <person name="Burger G."/>
            <person name="Gray M.W."/>
            <person name="Holland P.W.H."/>
            <person name="King N."/>
            <person name="Lang F.B.F."/>
            <person name="Roger A.J."/>
            <person name="Ruiz-Trillo I."/>
            <person name="Lander E."/>
            <person name="Nusbaum C."/>
        </authorList>
    </citation>
    <scope>NUCLEOTIDE SEQUENCE [LARGE SCALE GENOMIC DNA]</scope>
    <source>
        <strain evidence="2 3">DAOM BR117</strain>
    </source>
</reference>
<protein>
    <submittedName>
        <fullName evidence="2">Uncharacterized protein</fullName>
    </submittedName>
</protein>
<dbReference type="Proteomes" id="UP000053201">
    <property type="component" value="Unassembled WGS sequence"/>
</dbReference>
<dbReference type="VEuPathDB" id="FungiDB:SPPG_06840"/>
<dbReference type="RefSeq" id="XP_016605884.1">
    <property type="nucleotide sequence ID" value="XM_016755035.1"/>
</dbReference>
<keyword evidence="3" id="KW-1185">Reference proteome</keyword>
<feature type="region of interest" description="Disordered" evidence="1">
    <location>
        <begin position="35"/>
        <end position="82"/>
    </location>
</feature>
<evidence type="ECO:0000256" key="1">
    <source>
        <dbReference type="SAM" id="MobiDB-lite"/>
    </source>
</evidence>
<dbReference type="AlphaFoldDB" id="A0A0L0HAB0"/>
<name>A0A0L0HAB0_SPIPD</name>
<evidence type="ECO:0000313" key="2">
    <source>
        <dbReference type="EMBL" id="KNC97844.1"/>
    </source>
</evidence>
<accession>A0A0L0HAB0</accession>
<dbReference type="OrthoDB" id="2112208at2759"/>
<sequence length="422" mass="48370">MPPARLRKATTMEVDDLSTAMAICSIEPGHLAGMATAAEPIDFESDSDDDSYVPDSRDSEEDSSLEEDEGDEEYRDGDDYDDLMEDDCKLLLQESQNMNTASYHIDDDDDDDNVSEYCPSDTEEEIRPCPKPWKIRAHNAVAQLSQLYNLPPTTPLTHWIARMRKYNRHEHRWMDKGPVVLYIPPGRPDWLCANYLYGMKSIALNMKIPEHWARYQSFSGKYALFSTCGHNGIFRSTWKYHLVPITSLIPNQLLERFADAEPDRHMVMHYVHKVVPVQQRTPTTVLLRFVDVSGSKSGEDVCADFQRRMHENVEWVRRMAFEERYNSFTLPQNVWGVERVSIYGACAEFVEKLALTGLKWNPVEALEQTTCTFCSATLAFDNPSIDPVIAHKQHKDAMRCRCPFVYAPGEIPAPTLPVYTLR</sequence>
<dbReference type="PROSITE" id="PS50143">
    <property type="entry name" value="BIR_REPEAT_2"/>
    <property type="match status" value="1"/>
</dbReference>
<evidence type="ECO:0000313" key="3">
    <source>
        <dbReference type="Proteomes" id="UP000053201"/>
    </source>
</evidence>
<organism evidence="2 3">
    <name type="scientific">Spizellomyces punctatus (strain DAOM BR117)</name>
    <dbReference type="NCBI Taxonomy" id="645134"/>
    <lineage>
        <taxon>Eukaryota</taxon>
        <taxon>Fungi</taxon>
        <taxon>Fungi incertae sedis</taxon>
        <taxon>Chytridiomycota</taxon>
        <taxon>Chytridiomycota incertae sedis</taxon>
        <taxon>Chytridiomycetes</taxon>
        <taxon>Spizellomycetales</taxon>
        <taxon>Spizellomycetaceae</taxon>
        <taxon>Spizellomyces</taxon>
    </lineage>
</organism>
<dbReference type="EMBL" id="KQ257462">
    <property type="protein sequence ID" value="KNC97844.1"/>
    <property type="molecule type" value="Genomic_DNA"/>
</dbReference>
<feature type="region of interest" description="Disordered" evidence="1">
    <location>
        <begin position="102"/>
        <end position="125"/>
    </location>
</feature>
<dbReference type="InterPro" id="IPR001370">
    <property type="entry name" value="BIR_rpt"/>
</dbReference>
<dbReference type="GeneID" id="27690113"/>
<gene>
    <name evidence="2" type="ORF">SPPG_06840</name>
</gene>
<dbReference type="SMART" id="SM00238">
    <property type="entry name" value="BIR"/>
    <property type="match status" value="1"/>
</dbReference>
<dbReference type="InParanoid" id="A0A0L0HAB0"/>
<dbReference type="SUPFAM" id="SSF57924">
    <property type="entry name" value="Inhibitor of apoptosis (IAP) repeat"/>
    <property type="match status" value="1"/>
</dbReference>
<feature type="compositionally biased region" description="Acidic residues" evidence="1">
    <location>
        <begin position="41"/>
        <end position="82"/>
    </location>
</feature>
<proteinExistence type="predicted"/>